<dbReference type="PANTHER" id="PTHR43308">
    <property type="entry name" value="OUTER MEMBRANE PROTEIN ALPHA-RELATED"/>
    <property type="match status" value="1"/>
</dbReference>
<dbReference type="AlphaFoldDB" id="A0AAW9Q0Y7"/>
<sequence length="602" mass="63265">MKNSYLNLAGVIGVIGVTSAVIASPSLAGELTTSKTTKLEAEKISAPVASDIKVKSQPSLETVKISQNPAVQSVSQSAEVKVSQVVTPDDSLAQNVTSVSQLSDVRPTDWAFTALQSLVERYGCIAGYPDRTYRGQRALSRFEFAAGLNACLDKINEIISAGLADKVSKEDLAALQKLQEEFAAELATLRGRVDALEAKTAKLEAQQFSTTTKLEGQVVIAVNGGSSGNSFLNQPGLNALGGSIATTNPGKSNVTLLSRVRLNFNTSFNGDDLLITRLQATTGTGANNYGALLFQPGSFAAGNVGFSGAGLDFGGGSSGAFSLNKLTYEFGSRDLRLTLIAQGNAFDYVDTNSFANNEAVDFNSSFFINNPFHTVVIAGQGAFLSWNPNNSAFTARLLYIANAGASATPGVAASTGIFSNRGLSGDPYQATAEVEFAPRTSDGTKGPFAIRLQYTNASTGNVTFNTGGVNLEWAFSKYAAIFGRYGFGTIDGRGVLASTNPGLSGLVNAAYTGSNLSPQTWSVGFAFPDLFKKGALAGIAVGQPFIESNVGNASQTNLELFYNFPISDHIRITPDVQFVFNPNNNSSNSTVTIGTLRTVFSF</sequence>
<dbReference type="Pfam" id="PF00395">
    <property type="entry name" value="SLH"/>
    <property type="match status" value="1"/>
</dbReference>
<dbReference type="Gene3D" id="2.40.160.180">
    <property type="entry name" value="Carbohydrate-selective porin OprB"/>
    <property type="match status" value="1"/>
</dbReference>
<reference evidence="5" key="1">
    <citation type="submission" date="2024-01" db="EMBL/GenBank/DDBJ databases">
        <title>Bank of Algae and Cyanobacteria of the Azores (BACA) strain genomes.</title>
        <authorList>
            <person name="Luz R."/>
            <person name="Cordeiro R."/>
            <person name="Fonseca A."/>
            <person name="Goncalves V."/>
        </authorList>
    </citation>
    <scope>NUCLEOTIDE SEQUENCE</scope>
    <source>
        <strain evidence="5">BACA0141</strain>
    </source>
</reference>
<proteinExistence type="inferred from homology"/>
<evidence type="ECO:0000313" key="6">
    <source>
        <dbReference type="Proteomes" id="UP001333818"/>
    </source>
</evidence>
<organism evidence="5 6">
    <name type="scientific">Tumidithrix elongata BACA0141</name>
    <dbReference type="NCBI Taxonomy" id="2716417"/>
    <lineage>
        <taxon>Bacteria</taxon>
        <taxon>Bacillati</taxon>
        <taxon>Cyanobacteriota</taxon>
        <taxon>Cyanophyceae</taxon>
        <taxon>Pseudanabaenales</taxon>
        <taxon>Pseudanabaenaceae</taxon>
        <taxon>Tumidithrix</taxon>
        <taxon>Tumidithrix elongata</taxon>
    </lineage>
</organism>
<dbReference type="RefSeq" id="WP_330485232.1">
    <property type="nucleotide sequence ID" value="NZ_JAZBJZ010000094.1"/>
</dbReference>
<dbReference type="InterPro" id="IPR051465">
    <property type="entry name" value="Cell_Envelope_Struct_Comp"/>
</dbReference>
<evidence type="ECO:0000259" key="4">
    <source>
        <dbReference type="PROSITE" id="PS51272"/>
    </source>
</evidence>
<dbReference type="InterPro" id="IPR007049">
    <property type="entry name" value="Carb-sel_porin_OprB"/>
</dbReference>
<dbReference type="GO" id="GO:0016020">
    <property type="term" value="C:membrane"/>
    <property type="evidence" value="ECO:0007669"/>
    <property type="project" value="InterPro"/>
</dbReference>
<dbReference type="EMBL" id="JAZBJZ010000094">
    <property type="protein sequence ID" value="MEE3718796.1"/>
    <property type="molecule type" value="Genomic_DNA"/>
</dbReference>
<comment type="similarity">
    <text evidence="1 2">Belongs to the OprB family.</text>
</comment>
<dbReference type="PROSITE" id="PS51272">
    <property type="entry name" value="SLH"/>
    <property type="match status" value="1"/>
</dbReference>
<feature type="domain" description="SLH" evidence="4">
    <location>
        <begin position="98"/>
        <end position="162"/>
    </location>
</feature>
<dbReference type="PANTHER" id="PTHR43308:SF1">
    <property type="entry name" value="OUTER MEMBRANE PROTEIN ALPHA"/>
    <property type="match status" value="1"/>
</dbReference>
<evidence type="ECO:0000256" key="1">
    <source>
        <dbReference type="ARBA" id="ARBA00008769"/>
    </source>
</evidence>
<feature type="coiled-coil region" evidence="3">
    <location>
        <begin position="179"/>
        <end position="206"/>
    </location>
</feature>
<keyword evidence="3" id="KW-0175">Coiled coil</keyword>
<evidence type="ECO:0000256" key="3">
    <source>
        <dbReference type="SAM" id="Coils"/>
    </source>
</evidence>
<dbReference type="Pfam" id="PF04966">
    <property type="entry name" value="OprB"/>
    <property type="match status" value="1"/>
</dbReference>
<dbReference type="Proteomes" id="UP001333818">
    <property type="component" value="Unassembled WGS sequence"/>
</dbReference>
<dbReference type="NCBIfam" id="NF033921">
    <property type="entry name" value="por_somb"/>
    <property type="match status" value="1"/>
</dbReference>
<comment type="caution">
    <text evidence="5">The sequence shown here is derived from an EMBL/GenBank/DDBJ whole genome shotgun (WGS) entry which is preliminary data.</text>
</comment>
<dbReference type="InterPro" id="IPR038673">
    <property type="entry name" value="OprB_sf"/>
</dbReference>
<dbReference type="InterPro" id="IPR047684">
    <property type="entry name" value="Por_som-like"/>
</dbReference>
<gene>
    <name evidence="5" type="ORF">V2H45_18800</name>
</gene>
<name>A0AAW9Q0Y7_9CYAN</name>
<dbReference type="GO" id="GO:0015288">
    <property type="term" value="F:porin activity"/>
    <property type="evidence" value="ECO:0007669"/>
    <property type="project" value="InterPro"/>
</dbReference>
<protein>
    <submittedName>
        <fullName evidence="5">Iron uptake porin</fullName>
    </submittedName>
</protein>
<dbReference type="GO" id="GO:0008643">
    <property type="term" value="P:carbohydrate transport"/>
    <property type="evidence" value="ECO:0007669"/>
    <property type="project" value="InterPro"/>
</dbReference>
<keyword evidence="6" id="KW-1185">Reference proteome</keyword>
<dbReference type="InterPro" id="IPR001119">
    <property type="entry name" value="SLH_dom"/>
</dbReference>
<accession>A0AAW9Q0Y7</accession>
<evidence type="ECO:0000313" key="5">
    <source>
        <dbReference type="EMBL" id="MEE3718796.1"/>
    </source>
</evidence>
<evidence type="ECO:0000256" key="2">
    <source>
        <dbReference type="RuleBase" id="RU363072"/>
    </source>
</evidence>